<organism evidence="1">
    <name type="scientific">Anguilla anguilla</name>
    <name type="common">European freshwater eel</name>
    <name type="synonym">Muraena anguilla</name>
    <dbReference type="NCBI Taxonomy" id="7936"/>
    <lineage>
        <taxon>Eukaryota</taxon>
        <taxon>Metazoa</taxon>
        <taxon>Chordata</taxon>
        <taxon>Craniata</taxon>
        <taxon>Vertebrata</taxon>
        <taxon>Euteleostomi</taxon>
        <taxon>Actinopterygii</taxon>
        <taxon>Neopterygii</taxon>
        <taxon>Teleostei</taxon>
        <taxon>Anguilliformes</taxon>
        <taxon>Anguillidae</taxon>
        <taxon>Anguilla</taxon>
    </lineage>
</organism>
<dbReference type="EMBL" id="GBXM01101026">
    <property type="protein sequence ID" value="JAH07551.1"/>
    <property type="molecule type" value="Transcribed_RNA"/>
</dbReference>
<proteinExistence type="predicted"/>
<protein>
    <submittedName>
        <fullName evidence="1">Uncharacterized protein</fullName>
    </submittedName>
</protein>
<reference evidence="1" key="2">
    <citation type="journal article" date="2015" name="Fish Shellfish Immunol.">
        <title>Early steps in the European eel (Anguilla anguilla)-Vibrio vulnificus interaction in the gills: Role of the RtxA13 toxin.</title>
        <authorList>
            <person name="Callol A."/>
            <person name="Pajuelo D."/>
            <person name="Ebbesson L."/>
            <person name="Teles M."/>
            <person name="MacKenzie S."/>
            <person name="Amaro C."/>
        </authorList>
    </citation>
    <scope>NUCLEOTIDE SEQUENCE</scope>
</reference>
<reference evidence="1" key="1">
    <citation type="submission" date="2014-11" db="EMBL/GenBank/DDBJ databases">
        <authorList>
            <person name="Amaro Gonzalez C."/>
        </authorList>
    </citation>
    <scope>NUCLEOTIDE SEQUENCE</scope>
</reference>
<name>A0A0E9PSE4_ANGAN</name>
<evidence type="ECO:0000313" key="1">
    <source>
        <dbReference type="EMBL" id="JAH07551.1"/>
    </source>
</evidence>
<dbReference type="AlphaFoldDB" id="A0A0E9PSE4"/>
<sequence length="40" mass="4951">MCWKCFSPLLKQSHAIYHNWNLAILFNYSENWIYSHCIFQ</sequence>
<accession>A0A0E9PSE4</accession>